<dbReference type="InterPro" id="IPR032387">
    <property type="entry name" value="ACAS_N"/>
</dbReference>
<evidence type="ECO:0000313" key="13">
    <source>
        <dbReference type="Proteomes" id="UP001178461"/>
    </source>
</evidence>
<dbReference type="InterPro" id="IPR045851">
    <property type="entry name" value="AMP-bd_C_sf"/>
</dbReference>
<dbReference type="Gene3D" id="3.30.300.30">
    <property type="match status" value="1"/>
</dbReference>
<evidence type="ECO:0000256" key="1">
    <source>
        <dbReference type="ARBA" id="ARBA00001884"/>
    </source>
</evidence>
<protein>
    <recommendedName>
        <fullName evidence="8">Acetyl-coenzyme A synthetase</fullName>
        <ecNumber evidence="8">6.2.1.1</ecNumber>
    </recommendedName>
</protein>
<dbReference type="InterPro" id="IPR020845">
    <property type="entry name" value="AMP-binding_CS"/>
</dbReference>
<dbReference type="SUPFAM" id="SSF56801">
    <property type="entry name" value="Acetyl-CoA synthetase-like"/>
    <property type="match status" value="1"/>
</dbReference>
<sequence length="695" mass="76965">MAATPSAAAALSRLRSALSRLGRGRLPWWSRSWPGAPWGRPSCGRLLSGGRCLSQASDPFLRGSYGEVSRRAAEAPGAFWGALAREALLWDAAHHTDCEWDFAQGRVRWFLGGRLNVAVNCLDRYAQHSPERVALIWEKDEPGTEEKVTYRELLDMTCRLANTLKKNGIKKGDRVAIYMPVSPMAVAAMLACARIGAVHTVVFAGFSADSLAGRINDSECKAVITSNQGVRGGRVIELKKTVDEAVKNCPSVKCVFVTQRTTNKIHMGSRDILLEEEMAKEVPVCSPEIMDSEDMLFMLYTSGSTGKPKGIVHTQAGYLLYAALTHKHVFDYKQDDIFGCMADIGWITGHSYVVYGPLCNGSTTVLFESTPVYPNPGRYWETVQRLKINQFYCAPTALRLLLKYGDEYVKKYDTSSLTTLGSVGEPINHEAWQWFYNVVGEGRCSLVDTWWQTETGGICIAPRPSEKGAEIIPAIAMRPFYGITPVLMDEGGNVVEGNDVSGALCIAQPWPGIARTIYGDHQRFVEAYFKAYPGYYFTGDGAYRTKEGYYQITGRMDDVLNISGHRLGTAEIEDAMDEHPAVPETAVISYPHDIKGEAAFAFIVLKDEKAHPETVTKELREIVASKIAKYAVPDHVLVVKRLPKTRSGKIMRRLLRKIVTGNVSDMGDITTLDDSSVIEEILDAYAKYKIKHPTL</sequence>
<dbReference type="GO" id="GO:0005759">
    <property type="term" value="C:mitochondrial matrix"/>
    <property type="evidence" value="ECO:0007669"/>
    <property type="project" value="UniProtKB-ARBA"/>
</dbReference>
<dbReference type="Proteomes" id="UP001178461">
    <property type="component" value="Chromosome 3"/>
</dbReference>
<dbReference type="InterPro" id="IPR011904">
    <property type="entry name" value="Ac_CoA_lig"/>
</dbReference>
<dbReference type="GO" id="GO:0003987">
    <property type="term" value="F:acetate-CoA ligase activity"/>
    <property type="evidence" value="ECO:0007669"/>
    <property type="project" value="UniProtKB-UniRule"/>
</dbReference>
<dbReference type="Pfam" id="PF00501">
    <property type="entry name" value="AMP-binding"/>
    <property type="match status" value="1"/>
</dbReference>
<reference evidence="12" key="1">
    <citation type="submission" date="2022-12" db="EMBL/GenBank/DDBJ databases">
        <authorList>
            <person name="Alioto T."/>
            <person name="Alioto T."/>
            <person name="Gomez Garrido J."/>
        </authorList>
    </citation>
    <scope>NUCLEOTIDE SEQUENCE</scope>
</reference>
<dbReference type="CDD" id="cd05966">
    <property type="entry name" value="ACS"/>
    <property type="match status" value="1"/>
</dbReference>
<name>A0AA35K447_9SAUR</name>
<dbReference type="GO" id="GO:0006629">
    <property type="term" value="P:lipid metabolic process"/>
    <property type="evidence" value="ECO:0007669"/>
    <property type="project" value="UniProtKB-KW"/>
</dbReference>
<dbReference type="Pfam" id="PF16177">
    <property type="entry name" value="ACAS_N"/>
    <property type="match status" value="1"/>
</dbReference>
<comment type="catalytic activity">
    <reaction evidence="7">
        <text>propanoate + ATP + CoA = propanoyl-CoA + AMP + diphosphate</text>
        <dbReference type="Rhea" id="RHEA:20373"/>
        <dbReference type="ChEBI" id="CHEBI:17272"/>
        <dbReference type="ChEBI" id="CHEBI:30616"/>
        <dbReference type="ChEBI" id="CHEBI:33019"/>
        <dbReference type="ChEBI" id="CHEBI:57287"/>
        <dbReference type="ChEBI" id="CHEBI:57392"/>
        <dbReference type="ChEBI" id="CHEBI:456215"/>
        <dbReference type="EC" id="6.2.1.17"/>
    </reaction>
    <physiologicalReaction direction="left-to-right" evidence="7">
        <dbReference type="Rhea" id="RHEA:20374"/>
    </physiologicalReaction>
</comment>
<evidence type="ECO:0000313" key="12">
    <source>
        <dbReference type="EMBL" id="CAI5771275.1"/>
    </source>
</evidence>
<feature type="domain" description="AMP-dependent synthetase/ligase" evidence="9">
    <location>
        <begin position="123"/>
        <end position="515"/>
    </location>
</feature>
<dbReference type="InterPro" id="IPR042099">
    <property type="entry name" value="ANL_N_sf"/>
</dbReference>
<dbReference type="EMBL" id="OX395128">
    <property type="protein sequence ID" value="CAI5771275.1"/>
    <property type="molecule type" value="Genomic_DNA"/>
</dbReference>
<evidence type="ECO:0000259" key="9">
    <source>
        <dbReference type="Pfam" id="PF00501"/>
    </source>
</evidence>
<gene>
    <name evidence="12" type="ORF">PODLI_1B038535</name>
</gene>
<dbReference type="AlphaFoldDB" id="A0AA35K447"/>
<dbReference type="PANTHER" id="PTHR24095:SF110">
    <property type="entry name" value="ACETYL-COENZYME A SYNTHETASE 2-LIKE, MITOCHONDRIAL"/>
    <property type="match status" value="1"/>
</dbReference>
<evidence type="ECO:0000256" key="6">
    <source>
        <dbReference type="ARBA" id="ARBA00023098"/>
    </source>
</evidence>
<dbReference type="Pfam" id="PF13193">
    <property type="entry name" value="AMP-binding_C"/>
    <property type="match status" value="1"/>
</dbReference>
<dbReference type="InterPro" id="IPR025110">
    <property type="entry name" value="AMP-bd_C"/>
</dbReference>
<evidence type="ECO:0000256" key="3">
    <source>
        <dbReference type="ARBA" id="ARBA00022598"/>
    </source>
</evidence>
<dbReference type="PANTHER" id="PTHR24095">
    <property type="entry name" value="ACETYL-COENZYME A SYNTHETASE"/>
    <property type="match status" value="1"/>
</dbReference>
<evidence type="ECO:0000259" key="10">
    <source>
        <dbReference type="Pfam" id="PF13193"/>
    </source>
</evidence>
<evidence type="ECO:0000256" key="2">
    <source>
        <dbReference type="ARBA" id="ARBA00006432"/>
    </source>
</evidence>
<comment type="catalytic activity">
    <reaction evidence="1">
        <text>acetate + ATP + CoA = acetyl-CoA + AMP + diphosphate</text>
        <dbReference type="Rhea" id="RHEA:23176"/>
        <dbReference type="ChEBI" id="CHEBI:30089"/>
        <dbReference type="ChEBI" id="CHEBI:30616"/>
        <dbReference type="ChEBI" id="CHEBI:33019"/>
        <dbReference type="ChEBI" id="CHEBI:57287"/>
        <dbReference type="ChEBI" id="CHEBI:57288"/>
        <dbReference type="ChEBI" id="CHEBI:456215"/>
        <dbReference type="EC" id="6.2.1.1"/>
    </reaction>
    <physiologicalReaction direction="left-to-right" evidence="1">
        <dbReference type="Rhea" id="RHEA:23177"/>
    </physiologicalReaction>
</comment>
<feature type="domain" description="Acetyl-coenzyme A synthetase N-terminal" evidence="11">
    <location>
        <begin position="65"/>
        <end position="121"/>
    </location>
</feature>
<dbReference type="Gene3D" id="3.40.50.12780">
    <property type="entry name" value="N-terminal domain of ligase-like"/>
    <property type="match status" value="1"/>
</dbReference>
<keyword evidence="4 8" id="KW-0547">Nucleotide-binding</keyword>
<dbReference type="GO" id="GO:0019427">
    <property type="term" value="P:acetyl-CoA biosynthetic process from acetate"/>
    <property type="evidence" value="ECO:0007669"/>
    <property type="project" value="InterPro"/>
</dbReference>
<dbReference type="NCBIfam" id="NF001208">
    <property type="entry name" value="PRK00174.1"/>
    <property type="match status" value="1"/>
</dbReference>
<dbReference type="EC" id="6.2.1.1" evidence="8"/>
<dbReference type="GO" id="GO:0016208">
    <property type="term" value="F:AMP binding"/>
    <property type="evidence" value="ECO:0007669"/>
    <property type="project" value="InterPro"/>
</dbReference>
<dbReference type="PROSITE" id="PS00455">
    <property type="entry name" value="AMP_BINDING"/>
    <property type="match status" value="1"/>
</dbReference>
<evidence type="ECO:0000256" key="7">
    <source>
        <dbReference type="ARBA" id="ARBA00049004"/>
    </source>
</evidence>
<dbReference type="GO" id="GO:0050218">
    <property type="term" value="F:propionate-CoA ligase activity"/>
    <property type="evidence" value="ECO:0007669"/>
    <property type="project" value="UniProtKB-EC"/>
</dbReference>
<comment type="similarity">
    <text evidence="2 8">Belongs to the ATP-dependent AMP-binding enzyme family.</text>
</comment>
<feature type="domain" description="AMP-binding enzyme C-terminal" evidence="10">
    <location>
        <begin position="571"/>
        <end position="649"/>
    </location>
</feature>
<organism evidence="12 13">
    <name type="scientific">Podarcis lilfordi</name>
    <name type="common">Lilford's wall lizard</name>
    <dbReference type="NCBI Taxonomy" id="74358"/>
    <lineage>
        <taxon>Eukaryota</taxon>
        <taxon>Metazoa</taxon>
        <taxon>Chordata</taxon>
        <taxon>Craniata</taxon>
        <taxon>Vertebrata</taxon>
        <taxon>Euteleostomi</taxon>
        <taxon>Lepidosauria</taxon>
        <taxon>Squamata</taxon>
        <taxon>Bifurcata</taxon>
        <taxon>Unidentata</taxon>
        <taxon>Episquamata</taxon>
        <taxon>Laterata</taxon>
        <taxon>Lacertibaenia</taxon>
        <taxon>Lacertidae</taxon>
        <taxon>Podarcis</taxon>
    </lineage>
</organism>
<keyword evidence="6" id="KW-0443">Lipid metabolism</keyword>
<dbReference type="FunFam" id="3.40.50.12780:FF:000011">
    <property type="entry name" value="Acetyl-coenzyme A synthetase 2-like, mitochondrial"/>
    <property type="match status" value="1"/>
</dbReference>
<keyword evidence="13" id="KW-1185">Reference proteome</keyword>
<keyword evidence="5 8" id="KW-0067">ATP-binding</keyword>
<evidence type="ECO:0000256" key="8">
    <source>
        <dbReference type="RuleBase" id="RU361147"/>
    </source>
</evidence>
<evidence type="ECO:0000256" key="4">
    <source>
        <dbReference type="ARBA" id="ARBA00022741"/>
    </source>
</evidence>
<dbReference type="NCBIfam" id="TIGR02188">
    <property type="entry name" value="Ac_CoA_lig_AcsA"/>
    <property type="match status" value="1"/>
</dbReference>
<accession>A0AA35K447</accession>
<keyword evidence="3 8" id="KW-0436">Ligase</keyword>
<dbReference type="InterPro" id="IPR000873">
    <property type="entry name" value="AMP-dep_synth/lig_dom"/>
</dbReference>
<evidence type="ECO:0000259" key="11">
    <source>
        <dbReference type="Pfam" id="PF16177"/>
    </source>
</evidence>
<dbReference type="GO" id="GO:0005524">
    <property type="term" value="F:ATP binding"/>
    <property type="evidence" value="ECO:0007669"/>
    <property type="project" value="UniProtKB-UniRule"/>
</dbReference>
<proteinExistence type="inferred from homology"/>
<evidence type="ECO:0000256" key="5">
    <source>
        <dbReference type="ARBA" id="ARBA00022840"/>
    </source>
</evidence>